<keyword evidence="4" id="KW-1185">Reference proteome</keyword>
<dbReference type="AlphaFoldDB" id="A0A316YK81"/>
<evidence type="ECO:0000313" key="3">
    <source>
        <dbReference type="EMBL" id="PWN89611.1"/>
    </source>
</evidence>
<dbReference type="SUPFAM" id="SSF54593">
    <property type="entry name" value="Glyoxalase/Bleomycin resistance protein/Dihydroxybiphenyl dioxygenase"/>
    <property type="match status" value="1"/>
</dbReference>
<dbReference type="InterPro" id="IPR037523">
    <property type="entry name" value="VOC_core"/>
</dbReference>
<dbReference type="PANTHER" id="PTHR10374:SF19">
    <property type="entry name" value="LYASE (GLO1), PUTATIVE (AFU_ORTHOLOGUE AFUA_2G13550)-RELATED"/>
    <property type="match status" value="1"/>
</dbReference>
<dbReference type="Gene3D" id="3.10.180.10">
    <property type="entry name" value="2,3-Dihydroxybiphenyl 1,2-Dioxygenase, domain 1"/>
    <property type="match status" value="1"/>
</dbReference>
<dbReference type="GO" id="GO:0051213">
    <property type="term" value="F:dioxygenase activity"/>
    <property type="evidence" value="ECO:0007669"/>
    <property type="project" value="UniProtKB-KW"/>
</dbReference>
<feature type="domain" description="VOC" evidence="2">
    <location>
        <begin position="76"/>
        <end position="207"/>
    </location>
</feature>
<sequence>MVLGFSSSKGKKAREASEGGSSAQASAKPPDAEPKTVPQGMPSSSSASSSQPRTPANGASSDVEGAAGRGEREVYSFHSTCLQIKDPIRSLQFYRDILGMEVVKESEADEYSMIFLGFKTGDEEEQFGVRQGLLQLVYVHGSEEDDDFKIKTGGPGFSHFSIGVPDVERARKRMESLGVEIVEDGSNAAGFAAVADPDGYHIQLMSQSIGQDDKLRKQLEALMRTPSSAFTLDSMSMQNRGDGLESITTRDSYNSSDALRFAKGGSPVSPSSPVHPSSSPQMYINQQS</sequence>
<feature type="region of interest" description="Disordered" evidence="1">
    <location>
        <begin position="233"/>
        <end position="288"/>
    </location>
</feature>
<feature type="region of interest" description="Disordered" evidence="1">
    <location>
        <begin position="1"/>
        <end position="66"/>
    </location>
</feature>
<dbReference type="PROSITE" id="PS51819">
    <property type="entry name" value="VOC"/>
    <property type="match status" value="1"/>
</dbReference>
<dbReference type="Pfam" id="PF00903">
    <property type="entry name" value="Glyoxalase"/>
    <property type="match status" value="1"/>
</dbReference>
<evidence type="ECO:0000259" key="2">
    <source>
        <dbReference type="PROSITE" id="PS51819"/>
    </source>
</evidence>
<dbReference type="InParanoid" id="A0A316YK81"/>
<dbReference type="GeneID" id="37044117"/>
<organism evidence="3 4">
    <name type="scientific">Acaromyces ingoldii</name>
    <dbReference type="NCBI Taxonomy" id="215250"/>
    <lineage>
        <taxon>Eukaryota</taxon>
        <taxon>Fungi</taxon>
        <taxon>Dikarya</taxon>
        <taxon>Basidiomycota</taxon>
        <taxon>Ustilaginomycotina</taxon>
        <taxon>Exobasidiomycetes</taxon>
        <taxon>Exobasidiales</taxon>
        <taxon>Cryptobasidiaceae</taxon>
        <taxon>Acaromyces</taxon>
    </lineage>
</organism>
<dbReference type="OrthoDB" id="16820at2759"/>
<evidence type="ECO:0000256" key="1">
    <source>
        <dbReference type="SAM" id="MobiDB-lite"/>
    </source>
</evidence>
<name>A0A316YK81_9BASI</name>
<feature type="compositionally biased region" description="Polar residues" evidence="1">
    <location>
        <begin position="51"/>
        <end position="60"/>
    </location>
</feature>
<protein>
    <submittedName>
        <fullName evidence="3">Glyoxalase/Bleomycin resistance protein/Dihydroxybiphenyl dioxygenase</fullName>
    </submittedName>
</protein>
<evidence type="ECO:0000313" key="4">
    <source>
        <dbReference type="Proteomes" id="UP000245768"/>
    </source>
</evidence>
<feature type="compositionally biased region" description="Low complexity" evidence="1">
    <location>
        <begin position="266"/>
        <end position="280"/>
    </location>
</feature>
<dbReference type="STRING" id="215250.A0A316YK81"/>
<accession>A0A316YK81</accession>
<gene>
    <name evidence="3" type="ORF">FA10DRAFT_268137</name>
</gene>
<dbReference type="PANTHER" id="PTHR10374">
    <property type="entry name" value="LACTOYLGLUTATHIONE LYASE GLYOXALASE I"/>
    <property type="match status" value="1"/>
</dbReference>
<keyword evidence="3" id="KW-0560">Oxidoreductase</keyword>
<feature type="compositionally biased region" description="Low complexity" evidence="1">
    <location>
        <begin position="18"/>
        <end position="27"/>
    </location>
</feature>
<proteinExistence type="predicted"/>
<dbReference type="EMBL" id="KZ819637">
    <property type="protein sequence ID" value="PWN89611.1"/>
    <property type="molecule type" value="Genomic_DNA"/>
</dbReference>
<dbReference type="RefSeq" id="XP_025376809.1">
    <property type="nucleotide sequence ID" value="XM_025522201.1"/>
</dbReference>
<dbReference type="InterPro" id="IPR004360">
    <property type="entry name" value="Glyas_Fos-R_dOase_dom"/>
</dbReference>
<dbReference type="Proteomes" id="UP000245768">
    <property type="component" value="Unassembled WGS sequence"/>
</dbReference>
<keyword evidence="3" id="KW-0223">Dioxygenase</keyword>
<dbReference type="InterPro" id="IPR029068">
    <property type="entry name" value="Glyas_Bleomycin-R_OHBP_Dase"/>
</dbReference>
<feature type="compositionally biased region" description="Polar residues" evidence="1">
    <location>
        <begin position="246"/>
        <end position="257"/>
    </location>
</feature>
<reference evidence="3 4" key="1">
    <citation type="journal article" date="2018" name="Mol. Biol. Evol.">
        <title>Broad Genomic Sampling Reveals a Smut Pathogenic Ancestry of the Fungal Clade Ustilaginomycotina.</title>
        <authorList>
            <person name="Kijpornyongpan T."/>
            <person name="Mondo S.J."/>
            <person name="Barry K."/>
            <person name="Sandor L."/>
            <person name="Lee J."/>
            <person name="Lipzen A."/>
            <person name="Pangilinan J."/>
            <person name="LaButti K."/>
            <person name="Hainaut M."/>
            <person name="Henrissat B."/>
            <person name="Grigoriev I.V."/>
            <person name="Spatafora J.W."/>
            <person name="Aime M.C."/>
        </authorList>
    </citation>
    <scope>NUCLEOTIDE SEQUENCE [LARGE SCALE GENOMIC DNA]</scope>
    <source>
        <strain evidence="3 4">MCA 4198</strain>
    </source>
</reference>